<dbReference type="EMBL" id="JBANRG010000037">
    <property type="protein sequence ID" value="KAK7448859.1"/>
    <property type="molecule type" value="Genomic_DNA"/>
</dbReference>
<evidence type="ECO:0000256" key="1">
    <source>
        <dbReference type="ARBA" id="ARBA00004370"/>
    </source>
</evidence>
<reference evidence="12 13" key="1">
    <citation type="submission" date="2024-01" db="EMBL/GenBank/DDBJ databases">
        <title>A draft genome for the cacao thread blight pathogen Marasmiellus scandens.</title>
        <authorList>
            <person name="Baruah I.K."/>
            <person name="Leung J."/>
            <person name="Bukari Y."/>
            <person name="Amoako-Attah I."/>
            <person name="Meinhardt L.W."/>
            <person name="Bailey B.A."/>
            <person name="Cohen S.P."/>
        </authorList>
    </citation>
    <scope>NUCLEOTIDE SEQUENCE [LARGE SCALE GENOMIC DNA]</scope>
    <source>
        <strain evidence="12 13">GH-19</strain>
    </source>
</reference>
<evidence type="ECO:0000256" key="8">
    <source>
        <dbReference type="SAM" id="Phobius"/>
    </source>
</evidence>
<evidence type="ECO:0000256" key="3">
    <source>
        <dbReference type="ARBA" id="ARBA00022692"/>
    </source>
</evidence>
<feature type="transmembrane region" description="Helical" evidence="8">
    <location>
        <begin position="362"/>
        <end position="382"/>
    </location>
</feature>
<dbReference type="SMART" id="SM00665">
    <property type="entry name" value="B561"/>
    <property type="match status" value="1"/>
</dbReference>
<organism evidence="12 13">
    <name type="scientific">Marasmiellus scandens</name>
    <dbReference type="NCBI Taxonomy" id="2682957"/>
    <lineage>
        <taxon>Eukaryota</taxon>
        <taxon>Fungi</taxon>
        <taxon>Dikarya</taxon>
        <taxon>Basidiomycota</taxon>
        <taxon>Agaricomycotina</taxon>
        <taxon>Agaricomycetes</taxon>
        <taxon>Agaricomycetidae</taxon>
        <taxon>Agaricales</taxon>
        <taxon>Marasmiineae</taxon>
        <taxon>Omphalotaceae</taxon>
        <taxon>Marasmiellus</taxon>
    </lineage>
</organism>
<evidence type="ECO:0000259" key="10">
    <source>
        <dbReference type="PROSITE" id="PS50836"/>
    </source>
</evidence>
<comment type="subcellular location">
    <subcellularLocation>
        <location evidence="1">Membrane</location>
    </subcellularLocation>
</comment>
<keyword evidence="13" id="KW-1185">Reference proteome</keyword>
<name>A0ABR1J7H4_9AGAR</name>
<comment type="caution">
    <text evidence="12">The sequence shown here is derived from an EMBL/GenBank/DDBJ whole genome shotgun (WGS) entry which is preliminary data.</text>
</comment>
<keyword evidence="12" id="KW-0808">Transferase</keyword>
<keyword evidence="5 8" id="KW-1133">Transmembrane helix</keyword>
<dbReference type="Gene3D" id="1.20.120.1770">
    <property type="match status" value="1"/>
</dbReference>
<dbReference type="EC" id="2.1.1.10" evidence="12"/>
<feature type="domain" description="DOMON" evidence="10">
    <location>
        <begin position="56"/>
        <end position="168"/>
    </location>
</feature>
<dbReference type="PROSITE" id="PS50836">
    <property type="entry name" value="DOMON"/>
    <property type="match status" value="1"/>
</dbReference>
<dbReference type="SUPFAM" id="SSF49344">
    <property type="entry name" value="CBD9-like"/>
    <property type="match status" value="1"/>
</dbReference>
<feature type="transmembrane region" description="Helical" evidence="8">
    <location>
        <begin position="251"/>
        <end position="270"/>
    </location>
</feature>
<dbReference type="Gene3D" id="2.60.40.1210">
    <property type="entry name" value="Cellobiose dehydrogenase, cytochrome domain"/>
    <property type="match status" value="1"/>
</dbReference>
<keyword evidence="9" id="KW-0732">Signal</keyword>
<evidence type="ECO:0000256" key="4">
    <source>
        <dbReference type="ARBA" id="ARBA00022982"/>
    </source>
</evidence>
<dbReference type="CDD" id="cd09630">
    <property type="entry name" value="CDH_like_cytochrome"/>
    <property type="match status" value="1"/>
</dbReference>
<evidence type="ECO:0000313" key="12">
    <source>
        <dbReference type="EMBL" id="KAK7448859.1"/>
    </source>
</evidence>
<feature type="transmembrane region" description="Helical" evidence="8">
    <location>
        <begin position="214"/>
        <end position="239"/>
    </location>
</feature>
<keyword evidence="3 8" id="KW-0812">Transmembrane</keyword>
<protein>
    <submittedName>
        <fullName evidence="12">AdoMet-homocysteine methyltransferase</fullName>
        <ecNumber evidence="12">2.1.1.10</ecNumber>
    </submittedName>
</protein>
<keyword evidence="12" id="KW-0489">Methyltransferase</keyword>
<dbReference type="InterPro" id="IPR005018">
    <property type="entry name" value="DOMON_domain"/>
</dbReference>
<feature type="compositionally biased region" description="Low complexity" evidence="7">
    <location>
        <begin position="30"/>
        <end position="51"/>
    </location>
</feature>
<evidence type="ECO:0000256" key="7">
    <source>
        <dbReference type="SAM" id="MobiDB-lite"/>
    </source>
</evidence>
<feature type="chain" id="PRO_5045240940" evidence="9">
    <location>
        <begin position="18"/>
        <end position="406"/>
    </location>
</feature>
<dbReference type="Proteomes" id="UP001498398">
    <property type="component" value="Unassembled WGS sequence"/>
</dbReference>
<dbReference type="Pfam" id="PF03188">
    <property type="entry name" value="Cytochrom_B561"/>
    <property type="match status" value="1"/>
</dbReference>
<feature type="region of interest" description="Disordered" evidence="7">
    <location>
        <begin position="20"/>
        <end position="51"/>
    </location>
</feature>
<keyword evidence="6 8" id="KW-0472">Membrane</keyword>
<gene>
    <name evidence="12" type="primary">SAM4_1</name>
    <name evidence="12" type="ORF">VKT23_013589</name>
</gene>
<dbReference type="PROSITE" id="PS50939">
    <property type="entry name" value="CYTOCHROME_B561"/>
    <property type="match status" value="1"/>
</dbReference>
<dbReference type="InterPro" id="IPR015920">
    <property type="entry name" value="Cellobiose_DH-like_cyt"/>
</dbReference>
<dbReference type="GO" id="GO:0008168">
    <property type="term" value="F:methyltransferase activity"/>
    <property type="evidence" value="ECO:0007669"/>
    <property type="project" value="UniProtKB-KW"/>
</dbReference>
<evidence type="ECO:0000256" key="6">
    <source>
        <dbReference type="ARBA" id="ARBA00023136"/>
    </source>
</evidence>
<feature type="transmembrane region" description="Helical" evidence="8">
    <location>
        <begin position="290"/>
        <end position="309"/>
    </location>
</feature>
<dbReference type="Pfam" id="PF16010">
    <property type="entry name" value="CDH-cyt"/>
    <property type="match status" value="1"/>
</dbReference>
<dbReference type="PANTHER" id="PTHR47797">
    <property type="entry name" value="DEHYDROGENASE, PUTATIVE (AFU_ORTHOLOGUE AFUA_8G05805)-RELATED"/>
    <property type="match status" value="1"/>
</dbReference>
<sequence length="406" mass="43530">MRIVPFFLLSLVSFALARDGDDDDDDDRSTQASQTSSANSAAASGSSQTGGSQCTNLMCITGIVNGSNVEWTLSPKAGQELGWMAIGFGTQMTGSPMVIMWSNSDDTITLSQREASGEFEPSVVSNPDKVATLLESASSTSGSGSDIKFTFSIPSDGSTRQNIIWALSSTNPGDSAIDASLTQHLDSGPLSFDLSGGSTSGSVEIPLLSYQKLIVAHALLCVFGFLFFLPAGALLARYLRTFSPTWYTGHWIAQFGIAGPIIIVGFALGVRSVSSAGAPHLDDGHKKKGVAIFVLYLFQCALGAIIHFFKPRRNTGRPPQNYIHAILGLLVIGLALFQVRDGYREEWPETTRRDPLPKGVDVVWYIWVVLLPVLYAVGLAFLPKQYKQEAESRGKMPPTGGDSSSF</sequence>
<evidence type="ECO:0000256" key="9">
    <source>
        <dbReference type="SAM" id="SignalP"/>
    </source>
</evidence>
<dbReference type="PANTHER" id="PTHR47797:SF3">
    <property type="entry name" value="CYTOCHROME B561 DOMAIN-CONTAINING PROTEIN"/>
    <property type="match status" value="1"/>
</dbReference>
<evidence type="ECO:0000313" key="13">
    <source>
        <dbReference type="Proteomes" id="UP001498398"/>
    </source>
</evidence>
<accession>A0ABR1J7H4</accession>
<dbReference type="InterPro" id="IPR006593">
    <property type="entry name" value="Cyt_b561/ferric_Rdtase_TM"/>
</dbReference>
<feature type="domain" description="Cytochrome b561" evidence="11">
    <location>
        <begin position="178"/>
        <end position="380"/>
    </location>
</feature>
<evidence type="ECO:0000259" key="11">
    <source>
        <dbReference type="PROSITE" id="PS50939"/>
    </source>
</evidence>
<evidence type="ECO:0000256" key="5">
    <source>
        <dbReference type="ARBA" id="ARBA00022989"/>
    </source>
</evidence>
<keyword evidence="4" id="KW-0249">Electron transport</keyword>
<feature type="transmembrane region" description="Helical" evidence="8">
    <location>
        <begin position="321"/>
        <end position="339"/>
    </location>
</feature>
<dbReference type="CDD" id="cd08760">
    <property type="entry name" value="Cyt_b561_FRRS1_like"/>
    <property type="match status" value="1"/>
</dbReference>
<proteinExistence type="predicted"/>
<dbReference type="GO" id="GO:0032259">
    <property type="term" value="P:methylation"/>
    <property type="evidence" value="ECO:0007669"/>
    <property type="project" value="UniProtKB-KW"/>
</dbReference>
<dbReference type="SMART" id="SM00664">
    <property type="entry name" value="DoH"/>
    <property type="match status" value="1"/>
</dbReference>
<evidence type="ECO:0000256" key="2">
    <source>
        <dbReference type="ARBA" id="ARBA00022448"/>
    </source>
</evidence>
<feature type="signal peptide" evidence="9">
    <location>
        <begin position="1"/>
        <end position="17"/>
    </location>
</feature>
<keyword evidence="2" id="KW-0813">Transport</keyword>